<reference evidence="2" key="1">
    <citation type="journal article" date="2013" name="Genome Announc.">
        <title>Draft Genome Sequence of the Dimorphic Prosthecate Bacterium Brevundimonas abyssalis TAR-001T.</title>
        <authorList>
            <person name="Tsubouchi T."/>
            <person name="Nishi S."/>
            <person name="Usui K."/>
            <person name="Shimane Y."/>
            <person name="Takaki Y."/>
            <person name="Maruyama T."/>
            <person name="Hatada Y."/>
        </authorList>
    </citation>
    <scope>NUCLEOTIDE SEQUENCE [LARGE SCALE GENOMIC DNA]</scope>
    <source>
        <strain evidence="2">TAR-001</strain>
    </source>
</reference>
<sequence length="39" mass="4170">MLRILLIAAIAAPLLSGCIIISTDEPTTRVITTSEDSNR</sequence>
<dbReference type="PROSITE" id="PS51257">
    <property type="entry name" value="PROKAR_LIPOPROTEIN"/>
    <property type="match status" value="1"/>
</dbReference>
<dbReference type="Proteomes" id="UP000016569">
    <property type="component" value="Unassembled WGS sequence"/>
</dbReference>
<name>A0A8E0TR91_9CAUL</name>
<comment type="caution">
    <text evidence="1">The sequence shown here is derived from an EMBL/GenBank/DDBJ whole genome shotgun (WGS) entry which is preliminary data.</text>
</comment>
<dbReference type="EMBL" id="BATC01000025">
    <property type="protein sequence ID" value="GAD59393.1"/>
    <property type="molecule type" value="Genomic_DNA"/>
</dbReference>
<evidence type="ECO:0000313" key="2">
    <source>
        <dbReference type="Proteomes" id="UP000016569"/>
    </source>
</evidence>
<evidence type="ECO:0000313" key="1">
    <source>
        <dbReference type="EMBL" id="GAD59393.1"/>
    </source>
</evidence>
<evidence type="ECO:0008006" key="3">
    <source>
        <dbReference type="Google" id="ProtNLM"/>
    </source>
</evidence>
<protein>
    <recommendedName>
        <fullName evidence="3">Lipoprotein</fullName>
    </recommendedName>
</protein>
<dbReference type="AlphaFoldDB" id="A0A8E0TR91"/>
<gene>
    <name evidence="1" type="ORF">MBEBAB_1643</name>
</gene>
<accession>A0A8E0TR91</accession>
<proteinExistence type="predicted"/>
<keyword evidence="2" id="KW-1185">Reference proteome</keyword>
<organism evidence="1 2">
    <name type="scientific">Brevundimonas abyssalis TAR-001</name>
    <dbReference type="NCBI Taxonomy" id="1391729"/>
    <lineage>
        <taxon>Bacteria</taxon>
        <taxon>Pseudomonadati</taxon>
        <taxon>Pseudomonadota</taxon>
        <taxon>Alphaproteobacteria</taxon>
        <taxon>Caulobacterales</taxon>
        <taxon>Caulobacteraceae</taxon>
        <taxon>Brevundimonas</taxon>
    </lineage>
</organism>